<sequence>MVVILGDVAGQGGDNKTTGRSHEEEGKCGHSGSVVPRSRRAGYRRCGACQR</sequence>
<evidence type="ECO:0000313" key="3">
    <source>
        <dbReference type="Proteomes" id="UP000886520"/>
    </source>
</evidence>
<feature type="region of interest" description="Disordered" evidence="1">
    <location>
        <begin position="1"/>
        <end position="36"/>
    </location>
</feature>
<reference evidence="2" key="1">
    <citation type="submission" date="2021-01" db="EMBL/GenBank/DDBJ databases">
        <title>Adiantum capillus-veneris genome.</title>
        <authorList>
            <person name="Fang Y."/>
            <person name="Liao Q."/>
        </authorList>
    </citation>
    <scope>NUCLEOTIDE SEQUENCE</scope>
    <source>
        <strain evidence="2">H3</strain>
        <tissue evidence="2">Leaf</tissue>
    </source>
</reference>
<keyword evidence="3" id="KW-1185">Reference proteome</keyword>
<accession>A0A9D4U686</accession>
<proteinExistence type="predicted"/>
<comment type="caution">
    <text evidence="2">The sequence shown here is derived from an EMBL/GenBank/DDBJ whole genome shotgun (WGS) entry which is preliminary data.</text>
</comment>
<dbReference type="Proteomes" id="UP000886520">
    <property type="component" value="Chromosome 22"/>
</dbReference>
<dbReference type="EMBL" id="JABFUD020000022">
    <property type="protein sequence ID" value="KAI5061782.1"/>
    <property type="molecule type" value="Genomic_DNA"/>
</dbReference>
<evidence type="ECO:0000256" key="1">
    <source>
        <dbReference type="SAM" id="MobiDB-lite"/>
    </source>
</evidence>
<protein>
    <submittedName>
        <fullName evidence="2">Uncharacterized protein</fullName>
    </submittedName>
</protein>
<organism evidence="2 3">
    <name type="scientific">Adiantum capillus-veneris</name>
    <name type="common">Maidenhair fern</name>
    <dbReference type="NCBI Taxonomy" id="13818"/>
    <lineage>
        <taxon>Eukaryota</taxon>
        <taxon>Viridiplantae</taxon>
        <taxon>Streptophyta</taxon>
        <taxon>Embryophyta</taxon>
        <taxon>Tracheophyta</taxon>
        <taxon>Polypodiopsida</taxon>
        <taxon>Polypodiidae</taxon>
        <taxon>Polypodiales</taxon>
        <taxon>Pteridineae</taxon>
        <taxon>Pteridaceae</taxon>
        <taxon>Vittarioideae</taxon>
        <taxon>Adiantum</taxon>
    </lineage>
</organism>
<feature type="non-terminal residue" evidence="2">
    <location>
        <position position="51"/>
    </location>
</feature>
<dbReference type="AlphaFoldDB" id="A0A9D4U686"/>
<gene>
    <name evidence="2" type="ORF">GOP47_0022321</name>
</gene>
<evidence type="ECO:0000313" key="2">
    <source>
        <dbReference type="EMBL" id="KAI5061782.1"/>
    </source>
</evidence>
<name>A0A9D4U686_ADICA</name>